<keyword evidence="2" id="KW-1185">Reference proteome</keyword>
<evidence type="ECO:0000313" key="1">
    <source>
        <dbReference type="EMBL" id="CAG5052100.1"/>
    </source>
</evidence>
<proteinExistence type="predicted"/>
<dbReference type="Proteomes" id="UP000691718">
    <property type="component" value="Unassembled WGS sequence"/>
</dbReference>
<dbReference type="PROSITE" id="PS51345">
    <property type="entry name" value="MYOTOXINS_2"/>
    <property type="match status" value="1"/>
</dbReference>
<dbReference type="OrthoDB" id="6332063at2759"/>
<comment type="caution">
    <text evidence="1">The sequence shown here is derived from an EMBL/GenBank/DDBJ whole genome shotgun (WGS) entry which is preliminary data.</text>
</comment>
<accession>A0A8S3Y3T8</accession>
<sequence>MKISTTFFMIATIIAVRGNNDFRTIDSIIQEAPCSSQGICTIAADCPKGNLVEQSGLCPTQRSRGVECCYGLSVKETRCAKRGGSCVPAEEFCNHKLIYYKATDCGHGFKCCIRV</sequence>
<gene>
    <name evidence="1" type="ORF">PAPOLLO_LOCUS25268</name>
</gene>
<reference evidence="1" key="1">
    <citation type="submission" date="2021-04" db="EMBL/GenBank/DDBJ databases">
        <authorList>
            <person name="Tunstrom K."/>
        </authorList>
    </citation>
    <scope>NUCLEOTIDE SEQUENCE</scope>
</reference>
<dbReference type="AlphaFoldDB" id="A0A8S3Y3T8"/>
<evidence type="ECO:0000313" key="2">
    <source>
        <dbReference type="Proteomes" id="UP000691718"/>
    </source>
</evidence>
<organism evidence="1 2">
    <name type="scientific">Parnassius apollo</name>
    <name type="common">Apollo butterfly</name>
    <name type="synonym">Papilio apollo</name>
    <dbReference type="NCBI Taxonomy" id="110799"/>
    <lineage>
        <taxon>Eukaryota</taxon>
        <taxon>Metazoa</taxon>
        <taxon>Ecdysozoa</taxon>
        <taxon>Arthropoda</taxon>
        <taxon>Hexapoda</taxon>
        <taxon>Insecta</taxon>
        <taxon>Pterygota</taxon>
        <taxon>Neoptera</taxon>
        <taxon>Endopterygota</taxon>
        <taxon>Lepidoptera</taxon>
        <taxon>Glossata</taxon>
        <taxon>Ditrysia</taxon>
        <taxon>Papilionoidea</taxon>
        <taxon>Papilionidae</taxon>
        <taxon>Parnassiinae</taxon>
        <taxon>Parnassini</taxon>
        <taxon>Parnassius</taxon>
        <taxon>Parnassius</taxon>
    </lineage>
</organism>
<protein>
    <submittedName>
        <fullName evidence="1">(apollo) hypothetical protein</fullName>
    </submittedName>
</protein>
<dbReference type="EMBL" id="CAJQZP010001514">
    <property type="protein sequence ID" value="CAG5052100.1"/>
    <property type="molecule type" value="Genomic_DNA"/>
</dbReference>
<name>A0A8S3Y3T8_PARAO</name>